<dbReference type="AlphaFoldDB" id="A0A0C2D4L6"/>
<protein>
    <submittedName>
        <fullName evidence="2">Uncharacterized protein</fullName>
    </submittedName>
</protein>
<dbReference type="OrthoDB" id="10548941at2759"/>
<name>A0A0C2D4L6_9BILA</name>
<evidence type="ECO:0000256" key="1">
    <source>
        <dbReference type="SAM" id="MobiDB-lite"/>
    </source>
</evidence>
<gene>
    <name evidence="2" type="ORF">ANCDUO_12744</name>
</gene>
<sequence>MKVSGQGSLIQEWFQCGGTQTTGETFHTGPRPTGVVSEPMVFNPGMNKNQYSYYGKDGRNIVAQIVKYHPQQPEPATMWCRLIPTSIMVAQLRPSFPYSSNIEA</sequence>
<evidence type="ECO:0000313" key="2">
    <source>
        <dbReference type="EMBL" id="KIH57067.1"/>
    </source>
</evidence>
<keyword evidence="3" id="KW-1185">Reference proteome</keyword>
<organism evidence="2 3">
    <name type="scientific">Ancylostoma duodenale</name>
    <dbReference type="NCBI Taxonomy" id="51022"/>
    <lineage>
        <taxon>Eukaryota</taxon>
        <taxon>Metazoa</taxon>
        <taxon>Ecdysozoa</taxon>
        <taxon>Nematoda</taxon>
        <taxon>Chromadorea</taxon>
        <taxon>Rhabditida</taxon>
        <taxon>Rhabditina</taxon>
        <taxon>Rhabditomorpha</taxon>
        <taxon>Strongyloidea</taxon>
        <taxon>Ancylostomatidae</taxon>
        <taxon>Ancylostomatinae</taxon>
        <taxon>Ancylostoma</taxon>
    </lineage>
</organism>
<accession>A0A0C2D4L6</accession>
<reference evidence="2 3" key="1">
    <citation type="submission" date="2013-12" db="EMBL/GenBank/DDBJ databases">
        <title>Draft genome of the parsitic nematode Ancylostoma duodenale.</title>
        <authorList>
            <person name="Mitreva M."/>
        </authorList>
    </citation>
    <scope>NUCLEOTIDE SEQUENCE [LARGE SCALE GENOMIC DNA]</scope>
    <source>
        <strain evidence="2 3">Zhejiang</strain>
    </source>
</reference>
<feature type="region of interest" description="Disordered" evidence="1">
    <location>
        <begin position="20"/>
        <end position="41"/>
    </location>
</feature>
<evidence type="ECO:0000313" key="3">
    <source>
        <dbReference type="Proteomes" id="UP000054047"/>
    </source>
</evidence>
<proteinExistence type="predicted"/>
<dbReference type="Proteomes" id="UP000054047">
    <property type="component" value="Unassembled WGS sequence"/>
</dbReference>
<dbReference type="EMBL" id="KN734884">
    <property type="protein sequence ID" value="KIH57067.1"/>
    <property type="molecule type" value="Genomic_DNA"/>
</dbReference>